<evidence type="ECO:0000313" key="1">
    <source>
        <dbReference type="EMBL" id="KAF2464858.1"/>
    </source>
</evidence>
<accession>A0ACB6QE25</accession>
<comment type="caution">
    <text evidence="1">The sequence shown here is derived from an EMBL/GenBank/DDBJ whole genome shotgun (WGS) entry which is preliminary data.</text>
</comment>
<organism evidence="1 2">
    <name type="scientific">Lindgomyces ingoldianus</name>
    <dbReference type="NCBI Taxonomy" id="673940"/>
    <lineage>
        <taxon>Eukaryota</taxon>
        <taxon>Fungi</taxon>
        <taxon>Dikarya</taxon>
        <taxon>Ascomycota</taxon>
        <taxon>Pezizomycotina</taxon>
        <taxon>Dothideomycetes</taxon>
        <taxon>Pleosporomycetidae</taxon>
        <taxon>Pleosporales</taxon>
        <taxon>Lindgomycetaceae</taxon>
        <taxon>Lindgomyces</taxon>
    </lineage>
</organism>
<dbReference type="EMBL" id="MU003533">
    <property type="protein sequence ID" value="KAF2464858.1"/>
    <property type="molecule type" value="Genomic_DNA"/>
</dbReference>
<sequence>MLVLSQALSFSCHHICPILKPYTGYLSTIVWCSSKRTHGVLDYSLLTFTPSSHSALLPKTVSESNLVEISPQSGGFECKNYFPLRLLRVILKCGSTSMAIIKKLSKSCFYLIELGLLLFQISHQDNISPFVSVASINASIFYVFPASSDLTNTNRYTNLRLARAGSPNIQSSAELGVGPPLLDYMNIPYSKRQISHQIPPHLEERPRMSLNTILTDHVRPNLTCFTKCQHISWSFSVFMAPLVRLMDQFITSLSLTLRRALTEVREIIGHCGELSESDAPEWPPPGTPPLRLQGSLIVRLSLPFYFSNFIFPKFLLETRVFLREFPHHFESQIVTGIYRASLTGHAGKISCVDIRFSLPLMHEDPSSPQLVASSQFDFLRIDKIDVKLSQCATFPLSPIKMEVEDLMAFHLLPAIKPYSGCHVFSRKNKLQPGKSDVPAAASPPLKDEWLGTMRMRMWMGQPLNHDIRGYSIFDQASLSVSCFFRVPPVDAYGNTRLLLLWSPNRQNVHVSFSSLILI</sequence>
<protein>
    <submittedName>
        <fullName evidence="1">Uncharacterized protein</fullName>
    </submittedName>
</protein>
<reference evidence="1" key="1">
    <citation type="journal article" date="2020" name="Stud. Mycol.">
        <title>101 Dothideomycetes genomes: a test case for predicting lifestyles and emergence of pathogens.</title>
        <authorList>
            <person name="Haridas S."/>
            <person name="Albert R."/>
            <person name="Binder M."/>
            <person name="Bloem J."/>
            <person name="Labutti K."/>
            <person name="Salamov A."/>
            <person name="Andreopoulos B."/>
            <person name="Baker S."/>
            <person name="Barry K."/>
            <person name="Bills G."/>
            <person name="Bluhm B."/>
            <person name="Cannon C."/>
            <person name="Castanera R."/>
            <person name="Culley D."/>
            <person name="Daum C."/>
            <person name="Ezra D."/>
            <person name="Gonzalez J."/>
            <person name="Henrissat B."/>
            <person name="Kuo A."/>
            <person name="Liang C."/>
            <person name="Lipzen A."/>
            <person name="Lutzoni F."/>
            <person name="Magnuson J."/>
            <person name="Mondo S."/>
            <person name="Nolan M."/>
            <person name="Ohm R."/>
            <person name="Pangilinan J."/>
            <person name="Park H.-J."/>
            <person name="Ramirez L."/>
            <person name="Alfaro M."/>
            <person name="Sun H."/>
            <person name="Tritt A."/>
            <person name="Yoshinaga Y."/>
            <person name="Zwiers L.-H."/>
            <person name="Turgeon B."/>
            <person name="Goodwin S."/>
            <person name="Spatafora J."/>
            <person name="Crous P."/>
            <person name="Grigoriev I."/>
        </authorList>
    </citation>
    <scope>NUCLEOTIDE SEQUENCE</scope>
    <source>
        <strain evidence="1">ATCC 200398</strain>
    </source>
</reference>
<name>A0ACB6QE25_9PLEO</name>
<proteinExistence type="predicted"/>
<dbReference type="Proteomes" id="UP000799755">
    <property type="component" value="Unassembled WGS sequence"/>
</dbReference>
<evidence type="ECO:0000313" key="2">
    <source>
        <dbReference type="Proteomes" id="UP000799755"/>
    </source>
</evidence>
<gene>
    <name evidence="1" type="ORF">BDR25DRAFT_361087</name>
</gene>
<keyword evidence="2" id="KW-1185">Reference proteome</keyword>